<reference evidence="5 6" key="1">
    <citation type="submission" date="2014-07" db="EMBL/GenBank/DDBJ databases">
        <title>Complete genome sequence of Corynebacterium atypicum DSM 44849: identifiction of the mycolic acid biosynthesis genes.</title>
        <authorList>
            <person name="Tippelt A."/>
            <person name="Mollmann S."/>
            <person name="Albersmeier A."/>
            <person name="Jaenicke S."/>
            <person name="Ruckert C."/>
            <person name="Tauch A."/>
        </authorList>
    </citation>
    <scope>NUCLEOTIDE SEQUENCE [LARGE SCALE GENOMIC DNA]</scope>
    <source>
        <strain evidence="5 6">R2070</strain>
    </source>
</reference>
<accession>A0ABM5QPF9</accession>
<evidence type="ECO:0000313" key="6">
    <source>
        <dbReference type="Proteomes" id="UP000028504"/>
    </source>
</evidence>
<dbReference type="RefSeq" id="WP_038606696.1">
    <property type="nucleotide sequence ID" value="NZ_CP008944.1"/>
</dbReference>
<dbReference type="InterPro" id="IPR046833">
    <property type="entry name" value="ABC_N"/>
</dbReference>
<evidence type="ECO:0000259" key="2">
    <source>
        <dbReference type="Pfam" id="PF09818"/>
    </source>
</evidence>
<dbReference type="PANTHER" id="PTHR38149">
    <property type="entry name" value="ATPASE"/>
    <property type="match status" value="1"/>
</dbReference>
<organism evidence="5 6">
    <name type="scientific">Corynebacterium atypicum</name>
    <dbReference type="NCBI Taxonomy" id="191610"/>
    <lineage>
        <taxon>Bacteria</taxon>
        <taxon>Bacillati</taxon>
        <taxon>Actinomycetota</taxon>
        <taxon>Actinomycetes</taxon>
        <taxon>Mycobacteriales</taxon>
        <taxon>Corynebacteriaceae</taxon>
        <taxon>Corynebacterium</taxon>
    </lineage>
</organism>
<dbReference type="EMBL" id="CP008944">
    <property type="protein sequence ID" value="AIG64678.1"/>
    <property type="molecule type" value="Genomic_DNA"/>
</dbReference>
<evidence type="ECO:0000259" key="4">
    <source>
        <dbReference type="Pfam" id="PF21117"/>
    </source>
</evidence>
<feature type="domain" description="ATPase of the ABC class C-terminal" evidence="2">
    <location>
        <begin position="158"/>
        <end position="424"/>
    </location>
</feature>
<proteinExistence type="predicted"/>
<dbReference type="PANTHER" id="PTHR38149:SF1">
    <property type="entry name" value="ATPASE"/>
    <property type="match status" value="1"/>
</dbReference>
<name>A0ABM5QPF9_9CORY</name>
<dbReference type="SUPFAM" id="SSF52540">
    <property type="entry name" value="P-loop containing nucleoside triphosphate hydrolases"/>
    <property type="match status" value="1"/>
</dbReference>
<feature type="domain" description="MRB1590-like C-terminal" evidence="4">
    <location>
        <begin position="493"/>
        <end position="588"/>
    </location>
</feature>
<dbReference type="InterPro" id="IPR019195">
    <property type="entry name" value="ABC_ATPase_put"/>
</dbReference>
<dbReference type="Pfam" id="PF21117">
    <property type="entry name" value="MRB1590_C"/>
    <property type="match status" value="1"/>
</dbReference>
<dbReference type="InterPro" id="IPR046834">
    <property type="entry name" value="ABC_ATPase_C"/>
</dbReference>
<feature type="domain" description="ATPase of the ABC class N-terminal" evidence="3">
    <location>
        <begin position="6"/>
        <end position="153"/>
    </location>
</feature>
<evidence type="ECO:0000259" key="3">
    <source>
        <dbReference type="Pfam" id="PF20446"/>
    </source>
</evidence>
<dbReference type="Pfam" id="PF20446">
    <property type="entry name" value="ABC_N"/>
    <property type="match status" value="1"/>
</dbReference>
<evidence type="ECO:0000256" key="1">
    <source>
        <dbReference type="SAM" id="MobiDB-lite"/>
    </source>
</evidence>
<dbReference type="Pfam" id="PF09818">
    <property type="entry name" value="ABC_ATPase"/>
    <property type="match status" value="1"/>
</dbReference>
<dbReference type="InterPro" id="IPR027417">
    <property type="entry name" value="P-loop_NTPase"/>
</dbReference>
<dbReference type="InterPro" id="IPR049069">
    <property type="entry name" value="MRB1590-like_C"/>
</dbReference>
<dbReference type="Proteomes" id="UP000028504">
    <property type="component" value="Chromosome"/>
</dbReference>
<sequence>MQTIADLQAELHRLDGKPYGAYRDLVGRSFDLGEGVVFVLDRAQTDPYAPPSLAHLEVPNRLAGLAKPGDRPGLTAAEDFITRQLVAAVRAERDISFGRPGQEILERTTVRLDSDCLIARLTIQLPARGRRILGHAAAKTLGNGLPRIVHEGLRNLDHDGLEEAMAYLRDVDKLRSWLAAEGLVAFVGDGANLARRAGNSDAPKEGAVAFQSPQTLRRSVELPSGRTVTGMAIPRGVTVIVGGGYHGKSTLLRALQLGVYPHIPGDGREWVVTLPDAVAIRAEDGRAVAGLDISPFISNLPSGEDTRAFSTANASGSTSQAANLVEALEAGARTLLIDEDTSVTNFMLRDQRMRELISPDKEPITPFVERVRELFDRFGISTVLVAGGSGAFFDVADHVIALDAYQVFDVTDKALSLAGRSVGDAAARSAEDPALDSAEGPSDAPATPAGGAANPEGKAQRRPVLRVAAKPQGKGPRGGKGSGRGRGRKPAGSKGRATIKLGKDTVELGPAEQLVDPAQTTGIAHAIDWLEKLLDGSRTLPEALDQLEDAIDAEGLDAIAPYSGHPGLFARPRRHEIMAAVNRFRGLRA</sequence>
<feature type="compositionally biased region" description="Low complexity" evidence="1">
    <location>
        <begin position="440"/>
        <end position="457"/>
    </location>
</feature>
<evidence type="ECO:0000313" key="5">
    <source>
        <dbReference type="EMBL" id="AIG64678.1"/>
    </source>
</evidence>
<keyword evidence="6" id="KW-1185">Reference proteome</keyword>
<protein>
    <submittedName>
        <fullName evidence="5">ABC transporter ATPase</fullName>
    </submittedName>
</protein>
<gene>
    <name evidence="5" type="ORF">CATYP_09020</name>
</gene>
<feature type="region of interest" description="Disordered" evidence="1">
    <location>
        <begin position="428"/>
        <end position="498"/>
    </location>
</feature>